<feature type="domain" description="Peptidase M1 membrane alanine aminopeptidase" evidence="13">
    <location>
        <begin position="261"/>
        <end position="466"/>
    </location>
</feature>
<evidence type="ECO:0000313" key="15">
    <source>
        <dbReference type="EMBL" id="MBE7695127.1"/>
    </source>
</evidence>
<dbReference type="PANTHER" id="PTHR11533:SF174">
    <property type="entry name" value="PUROMYCIN-SENSITIVE AMINOPEPTIDASE-RELATED"/>
    <property type="match status" value="1"/>
</dbReference>
<dbReference type="GO" id="GO:0070006">
    <property type="term" value="F:metalloaminopeptidase activity"/>
    <property type="evidence" value="ECO:0007669"/>
    <property type="project" value="TreeGrafter"/>
</dbReference>
<evidence type="ECO:0000256" key="3">
    <source>
        <dbReference type="ARBA" id="ARBA00010136"/>
    </source>
</evidence>
<feature type="chain" id="PRO_5042925010" description="Aminopeptidase N" evidence="12">
    <location>
        <begin position="25"/>
        <end position="815"/>
    </location>
</feature>
<dbReference type="Gene3D" id="1.25.10.10">
    <property type="entry name" value="Leucine-rich Repeat Variant"/>
    <property type="match status" value="1"/>
</dbReference>
<comment type="catalytic activity">
    <reaction evidence="1">
        <text>Release of an N-terminal amino acid, Xaa-|-Yaa- from a peptide, amide or arylamide. Xaa is preferably Ala, but may be most amino acids including Pro (slow action). When a terminal hydrophobic residue is followed by a prolyl residue, the two may be released as an intact Xaa-Pro dipeptide.</text>
        <dbReference type="EC" id="3.4.11.2"/>
    </reaction>
</comment>
<dbReference type="AlphaFoldDB" id="A0AAP1RFS5"/>
<keyword evidence="8" id="KW-0479">Metal-binding</keyword>
<evidence type="ECO:0000259" key="13">
    <source>
        <dbReference type="Pfam" id="PF01433"/>
    </source>
</evidence>
<dbReference type="Gene3D" id="1.10.390.10">
    <property type="entry name" value="Neutral Protease Domain 2"/>
    <property type="match status" value="1"/>
</dbReference>
<dbReference type="GO" id="GO:0016285">
    <property type="term" value="F:alanyl aminopeptidase activity"/>
    <property type="evidence" value="ECO:0007669"/>
    <property type="project" value="UniProtKB-EC"/>
</dbReference>
<evidence type="ECO:0000256" key="2">
    <source>
        <dbReference type="ARBA" id="ARBA00001947"/>
    </source>
</evidence>
<dbReference type="InterPro" id="IPR014782">
    <property type="entry name" value="Peptidase_M1_dom"/>
</dbReference>
<dbReference type="SUPFAM" id="SSF48371">
    <property type="entry name" value="ARM repeat"/>
    <property type="match status" value="1"/>
</dbReference>
<dbReference type="Proteomes" id="UP000806077">
    <property type="component" value="Unassembled WGS sequence"/>
</dbReference>
<dbReference type="GO" id="GO:0005615">
    <property type="term" value="C:extracellular space"/>
    <property type="evidence" value="ECO:0007669"/>
    <property type="project" value="TreeGrafter"/>
</dbReference>
<comment type="cofactor">
    <cofactor evidence="2">
        <name>Zn(2+)</name>
        <dbReference type="ChEBI" id="CHEBI:29105"/>
    </cofactor>
</comment>
<keyword evidence="10" id="KW-0862">Zinc</keyword>
<dbReference type="InterPro" id="IPR050344">
    <property type="entry name" value="Peptidase_M1_aminopeptidases"/>
</dbReference>
<accession>A0AAP1RFS5</accession>
<dbReference type="Pfam" id="PF17900">
    <property type="entry name" value="Peptidase_M1_N"/>
    <property type="match status" value="1"/>
</dbReference>
<dbReference type="GO" id="GO:0005737">
    <property type="term" value="C:cytoplasm"/>
    <property type="evidence" value="ECO:0007669"/>
    <property type="project" value="TreeGrafter"/>
</dbReference>
<comment type="caution">
    <text evidence="15">The sequence shown here is derived from an EMBL/GenBank/DDBJ whole genome shotgun (WGS) entry which is preliminary data.</text>
</comment>
<keyword evidence="9" id="KW-0378">Hydrolase</keyword>
<dbReference type="EMBL" id="WXXV01000007">
    <property type="protein sequence ID" value="MBE7695127.1"/>
    <property type="molecule type" value="Genomic_DNA"/>
</dbReference>
<dbReference type="InterPro" id="IPR042097">
    <property type="entry name" value="Aminopeptidase_N-like_N_sf"/>
</dbReference>
<keyword evidence="7" id="KW-0645">Protease</keyword>
<keyword evidence="6" id="KW-0031">Aminopeptidase</keyword>
<proteinExistence type="inferred from homology"/>
<keyword evidence="16" id="KW-1185">Reference proteome</keyword>
<dbReference type="SUPFAM" id="SSF63737">
    <property type="entry name" value="Leukotriene A4 hydrolase N-terminal domain"/>
    <property type="match status" value="1"/>
</dbReference>
<dbReference type="Pfam" id="PF01433">
    <property type="entry name" value="Peptidase_M1"/>
    <property type="match status" value="1"/>
</dbReference>
<dbReference type="SUPFAM" id="SSF55486">
    <property type="entry name" value="Metalloproteases ('zincins'), catalytic domain"/>
    <property type="match status" value="1"/>
</dbReference>
<evidence type="ECO:0000259" key="14">
    <source>
        <dbReference type="Pfam" id="PF17900"/>
    </source>
</evidence>
<sequence length="815" mass="93762">MKFQSAFILILLFCTLNLFSQSTAVYHPETAKIHDLIHTKLKVDFNFKEKQLNGEAWIRLKPHFYQTDKVTLDAKAMLIDKITMNNQKLAYNYDDFKLIIDLPRSYKKNEEFIIYIKYTARPEKVKQKGSAAITSAKGLYFINPTGLDKNKPTQVWTQGETEASSCWFPTIDAPNQKTSQEIYITVPDKYVTLSNGKLENQQKNSNGTRTDYWNFTQKHAPYLFFMGVGEYEIVKDTYKNIPVNYYVEKKYAPHAKAIFGNTPEMLGFFSKITGIEYPWNKYAQIVGRDYVSGAMENTTAVIHGEHAYQMPGQLIDENIHENTIAHEAFHHWFGNYVTAESWSNLTVNESFANYSEYLWQEYKYGKNAADAHLLEDIEGYKNGQNFDKHLVRFNYTDKEDMFDAVSYNKGGAILHMLRNYVGDQAFYAGLKHYLTANKYGTAEAHQLRLSFEEITGKDLNWFFKQWYFNSGHPVLEISYDYNKLRKTVSVNIIQTQENDFKFPLAIDIFEGDKPTRHTVFVNDKDASFTFAFVKQPSLIQVNADGVLLCDIFENKVLSDYIYQLKYAANYQHKKEALVEVSKHQDDKKAFNAVVNAMTADFYKLRILALENISLANKNAKKTAIEKIKERAVNDSKTLVQAAAIETLGKLTDPELKSVFEKGLQSTSYAVLGKSLVAMYYVDKKLAIQKSKTLPIEVKKIIANPLIRIYLEENDDDELIFIASNVMSGMYLSQDNQIQSLYKKAYLKIAKSNNMQAIKNLSADIVSKGMQYKQYGFDKVGVNLLRELVQKQKKENHPNKLKNIEIAKMAMAQLLE</sequence>
<dbReference type="InterPro" id="IPR001930">
    <property type="entry name" value="Peptidase_M1"/>
</dbReference>
<comment type="similarity">
    <text evidence="3">Belongs to the peptidase M1 family.</text>
</comment>
<evidence type="ECO:0000256" key="8">
    <source>
        <dbReference type="ARBA" id="ARBA00022723"/>
    </source>
</evidence>
<evidence type="ECO:0000313" key="16">
    <source>
        <dbReference type="Proteomes" id="UP000806077"/>
    </source>
</evidence>
<dbReference type="RefSeq" id="WP_101956227.1">
    <property type="nucleotide sequence ID" value="NZ_JAJHTL010000006.1"/>
</dbReference>
<dbReference type="GO" id="GO:0016020">
    <property type="term" value="C:membrane"/>
    <property type="evidence" value="ECO:0007669"/>
    <property type="project" value="TreeGrafter"/>
</dbReference>
<dbReference type="GO" id="GO:0006508">
    <property type="term" value="P:proteolysis"/>
    <property type="evidence" value="ECO:0007669"/>
    <property type="project" value="UniProtKB-KW"/>
</dbReference>
<dbReference type="InterPro" id="IPR016024">
    <property type="entry name" value="ARM-type_fold"/>
</dbReference>
<organism evidence="15 16">
    <name type="scientific">Tenacibaculum finnmarkense genomovar finnmarkense</name>
    <dbReference type="NCBI Taxonomy" id="1458503"/>
    <lineage>
        <taxon>Bacteria</taxon>
        <taxon>Pseudomonadati</taxon>
        <taxon>Bacteroidota</taxon>
        <taxon>Flavobacteriia</taxon>
        <taxon>Flavobacteriales</taxon>
        <taxon>Flavobacteriaceae</taxon>
        <taxon>Tenacibaculum</taxon>
        <taxon>Tenacibaculum finnmarkense</taxon>
    </lineage>
</organism>
<dbReference type="GO" id="GO:0042277">
    <property type="term" value="F:peptide binding"/>
    <property type="evidence" value="ECO:0007669"/>
    <property type="project" value="TreeGrafter"/>
</dbReference>
<evidence type="ECO:0000256" key="1">
    <source>
        <dbReference type="ARBA" id="ARBA00000098"/>
    </source>
</evidence>
<gene>
    <name evidence="15" type="ORF">F7645_06805</name>
</gene>
<dbReference type="CDD" id="cd09603">
    <property type="entry name" value="M1_APN_like"/>
    <property type="match status" value="1"/>
</dbReference>
<keyword evidence="12" id="KW-0732">Signal</keyword>
<dbReference type="GO" id="GO:0043171">
    <property type="term" value="P:peptide catabolic process"/>
    <property type="evidence" value="ECO:0007669"/>
    <property type="project" value="TreeGrafter"/>
</dbReference>
<protein>
    <recommendedName>
        <fullName evidence="5">Aminopeptidase N</fullName>
        <ecNumber evidence="4">3.4.11.2</ecNumber>
    </recommendedName>
</protein>
<evidence type="ECO:0000256" key="6">
    <source>
        <dbReference type="ARBA" id="ARBA00022438"/>
    </source>
</evidence>
<dbReference type="InterPro" id="IPR027268">
    <property type="entry name" value="Peptidase_M4/M1_CTD_sf"/>
</dbReference>
<dbReference type="InterPro" id="IPR011989">
    <property type="entry name" value="ARM-like"/>
</dbReference>
<dbReference type="InterPro" id="IPR045357">
    <property type="entry name" value="Aminopeptidase_N-like_N"/>
</dbReference>
<keyword evidence="11" id="KW-0482">Metalloprotease</keyword>
<evidence type="ECO:0000256" key="10">
    <source>
        <dbReference type="ARBA" id="ARBA00022833"/>
    </source>
</evidence>
<dbReference type="GO" id="GO:0008270">
    <property type="term" value="F:zinc ion binding"/>
    <property type="evidence" value="ECO:0007669"/>
    <property type="project" value="InterPro"/>
</dbReference>
<reference evidence="15 16" key="1">
    <citation type="journal article" date="2020" name="Int. J. Syst. Evol. Microbiol.">
        <title>Tenacibaculum piscium sp. nov., isolated from skin ulcers of sea-farmed fish, and description of Tenacibaculum finnmarkense sp. nov. with subdivision into genomovars finnmarkense and ulcerans.</title>
        <authorList>
            <person name="Olsen A.B."/>
            <person name="Spilsberg B."/>
            <person name="Nilsen H.K."/>
            <person name="Lagesen K."/>
            <person name="Gulla S."/>
            <person name="Avendano-Herrera R."/>
            <person name="Irgang R."/>
            <person name="Duchaud E."/>
            <person name="Colquhoun D.J."/>
        </authorList>
    </citation>
    <scope>NUCLEOTIDE SEQUENCE [LARGE SCALE GENOMIC DNA]</scope>
    <source>
        <strain evidence="15 16">TNO037</strain>
    </source>
</reference>
<dbReference type="EC" id="3.4.11.2" evidence="4"/>
<dbReference type="PRINTS" id="PR00756">
    <property type="entry name" value="ALADIPTASE"/>
</dbReference>
<name>A0AAP1RFS5_9FLAO</name>
<feature type="signal peptide" evidence="12">
    <location>
        <begin position="1"/>
        <end position="24"/>
    </location>
</feature>
<evidence type="ECO:0000256" key="5">
    <source>
        <dbReference type="ARBA" id="ARBA00015611"/>
    </source>
</evidence>
<dbReference type="PANTHER" id="PTHR11533">
    <property type="entry name" value="PROTEASE M1 ZINC METALLOPROTEASE"/>
    <property type="match status" value="1"/>
</dbReference>
<feature type="domain" description="Aminopeptidase N-like N-terminal" evidence="14">
    <location>
        <begin position="38"/>
        <end position="223"/>
    </location>
</feature>
<evidence type="ECO:0000256" key="12">
    <source>
        <dbReference type="SAM" id="SignalP"/>
    </source>
</evidence>
<evidence type="ECO:0000256" key="4">
    <source>
        <dbReference type="ARBA" id="ARBA00012564"/>
    </source>
</evidence>
<evidence type="ECO:0000256" key="11">
    <source>
        <dbReference type="ARBA" id="ARBA00023049"/>
    </source>
</evidence>
<evidence type="ECO:0000256" key="7">
    <source>
        <dbReference type="ARBA" id="ARBA00022670"/>
    </source>
</evidence>
<dbReference type="Gene3D" id="2.60.40.1730">
    <property type="entry name" value="tricorn interacting facor f3 domain"/>
    <property type="match status" value="1"/>
</dbReference>
<evidence type="ECO:0000256" key="9">
    <source>
        <dbReference type="ARBA" id="ARBA00022801"/>
    </source>
</evidence>